<proteinExistence type="predicted"/>
<organism evidence="1 2">
    <name type="scientific">Nitrospira tepida</name>
    <dbReference type="NCBI Taxonomy" id="2973512"/>
    <lineage>
        <taxon>Bacteria</taxon>
        <taxon>Pseudomonadati</taxon>
        <taxon>Nitrospirota</taxon>
        <taxon>Nitrospiria</taxon>
        <taxon>Nitrospirales</taxon>
        <taxon>Nitrospiraceae</taxon>
        <taxon>Nitrospira</taxon>
    </lineage>
</organism>
<evidence type="ECO:0008006" key="3">
    <source>
        <dbReference type="Google" id="ProtNLM"/>
    </source>
</evidence>
<dbReference type="AlphaFoldDB" id="A0AA86MW55"/>
<dbReference type="Proteomes" id="UP001179121">
    <property type="component" value="Chromosome"/>
</dbReference>
<keyword evidence="2" id="KW-1185">Reference proteome</keyword>
<evidence type="ECO:0000313" key="1">
    <source>
        <dbReference type="EMBL" id="CAI4030165.1"/>
    </source>
</evidence>
<dbReference type="RefSeq" id="WP_289267165.1">
    <property type="nucleotide sequence ID" value="NZ_OX365700.1"/>
</dbReference>
<dbReference type="EMBL" id="OX365700">
    <property type="protein sequence ID" value="CAI4030165.1"/>
    <property type="molecule type" value="Genomic_DNA"/>
</dbReference>
<dbReference type="PROSITE" id="PS51257">
    <property type="entry name" value="PROKAR_LIPOPROTEIN"/>
    <property type="match status" value="1"/>
</dbReference>
<protein>
    <recommendedName>
        <fullName evidence="3">Lipoprotein</fullName>
    </recommendedName>
</protein>
<evidence type="ECO:0000313" key="2">
    <source>
        <dbReference type="Proteomes" id="UP001179121"/>
    </source>
</evidence>
<reference evidence="1" key="1">
    <citation type="submission" date="2022-10" db="EMBL/GenBank/DDBJ databases">
        <authorList>
            <person name="Koch H."/>
        </authorList>
    </citation>
    <scope>NUCLEOTIDE SEQUENCE</scope>
    <source>
        <strain evidence="1">DNF</strain>
    </source>
</reference>
<name>A0AA86MW55_9BACT</name>
<accession>A0AA86MW55</accession>
<dbReference type="KEGG" id="nti:DNFV4_00590"/>
<sequence length="227" mass="24667">MEMKTASISVLCTVQLLSACAQDLVRLDPATRESLKSTSEIKVIHHVAPELYVPTDQPRVAYTGGGGYAALESQTRDLLIREYDLKDPILRVKTNFAAAAGKKLGGPTLTPVPAPFMIGEGPDRLKMQFGRETILDFATMYWAVVPLPFEPADIVAYRARARLIRFPEGKILWQGVCDLEGKDTSGGPRGANAQGPKAGGLKEAFDLLADTCTDQLVAQFMGKETEQ</sequence>
<gene>
    <name evidence="1" type="ORF">DNFV4_00590</name>
</gene>